<evidence type="ECO:0000256" key="1">
    <source>
        <dbReference type="ARBA" id="ARBA00000085"/>
    </source>
</evidence>
<keyword evidence="7" id="KW-1133">Transmembrane helix</keyword>
<dbReference type="EMBL" id="FAVB01000003">
    <property type="protein sequence ID" value="CUU85420.1"/>
    <property type="molecule type" value="Genomic_DNA"/>
</dbReference>
<evidence type="ECO:0000256" key="7">
    <source>
        <dbReference type="SAM" id="Phobius"/>
    </source>
</evidence>
<gene>
    <name evidence="9" type="primary">senX3_1</name>
    <name evidence="9" type="ORF">ERS686654_01624</name>
</gene>
<dbReference type="SUPFAM" id="SSF55874">
    <property type="entry name" value="ATPase domain of HSP90 chaperone/DNA topoisomerase II/histidine kinase"/>
    <property type="match status" value="1"/>
</dbReference>
<reference evidence="9 10" key="1">
    <citation type="submission" date="2015-11" db="EMBL/GenBank/DDBJ databases">
        <authorList>
            <consortium name="Pathogen Informatics"/>
        </authorList>
    </citation>
    <scope>NUCLEOTIDE SEQUENCE [LARGE SCALE GENOMIC DNA]</scope>
    <source>
        <strain evidence="9 10">006A-0059</strain>
    </source>
</reference>
<dbReference type="GO" id="GO:0016036">
    <property type="term" value="P:cellular response to phosphate starvation"/>
    <property type="evidence" value="ECO:0007669"/>
    <property type="project" value="TreeGrafter"/>
</dbReference>
<evidence type="ECO:0000256" key="3">
    <source>
        <dbReference type="ARBA" id="ARBA00022553"/>
    </source>
</evidence>
<accession>A0A0S4SG06</accession>
<sequence>MFDQVKIPFLATVILMLLFIAQGFWTIKLNIKSEQNKDIAMLAKKSAILSKNLSNLDNQNSLIYEFALYDSNENIITSKLSKNPPNLNFQVLVQNGFIYYKTAILQDQKTYFLVVAKQQNWYKIGLISTLIFIGTIILVFISIYFIYQSTLKIHQRQKKMMNSFFNDAMHELKTPLGVATLNLDMLEIRNKNTHRIKSALKQMKMTYEDVEFFIKHSYENFPKKPINFSYFLEQRVRFLTTIANSKDIKIISKIEPNLEIFMSEIELTRLSDNNISNAIKYSKSGNDIEIYLTKEDGFVVFSVKDYGKGIKDTKAIWQRYAREDLSAGGFGLGLNIVANICNKYNIIYNVSSVLGKGSTFTYKIPAFKEKLIDKLNTQSNLA</sequence>
<dbReference type="InterPro" id="IPR036097">
    <property type="entry name" value="HisK_dim/P_sf"/>
</dbReference>
<dbReference type="GO" id="GO:0004721">
    <property type="term" value="F:phosphoprotein phosphatase activity"/>
    <property type="evidence" value="ECO:0007669"/>
    <property type="project" value="TreeGrafter"/>
</dbReference>
<feature type="transmembrane region" description="Helical" evidence="7">
    <location>
        <begin position="124"/>
        <end position="147"/>
    </location>
</feature>
<comment type="caution">
    <text evidence="9">The sequence shown here is derived from an EMBL/GenBank/DDBJ whole genome shotgun (WGS) entry which is preliminary data.</text>
</comment>
<dbReference type="InterPro" id="IPR003594">
    <property type="entry name" value="HATPase_dom"/>
</dbReference>
<dbReference type="RefSeq" id="WP_230937496.1">
    <property type="nucleotide sequence ID" value="NZ_CP040464.1"/>
</dbReference>
<dbReference type="AlphaFoldDB" id="A0A0S4SG06"/>
<dbReference type="InterPro" id="IPR050351">
    <property type="entry name" value="BphY/WalK/GraS-like"/>
</dbReference>
<dbReference type="PROSITE" id="PS50109">
    <property type="entry name" value="HIS_KIN"/>
    <property type="match status" value="1"/>
</dbReference>
<evidence type="ECO:0000256" key="2">
    <source>
        <dbReference type="ARBA" id="ARBA00012438"/>
    </source>
</evidence>
<dbReference type="GO" id="GO:0005886">
    <property type="term" value="C:plasma membrane"/>
    <property type="evidence" value="ECO:0007669"/>
    <property type="project" value="TreeGrafter"/>
</dbReference>
<dbReference type="PANTHER" id="PTHR45453:SF1">
    <property type="entry name" value="PHOSPHATE REGULON SENSOR PROTEIN PHOR"/>
    <property type="match status" value="1"/>
</dbReference>
<dbReference type="Proteomes" id="UP000052237">
    <property type="component" value="Unassembled WGS sequence"/>
</dbReference>
<dbReference type="Gene3D" id="1.10.287.130">
    <property type="match status" value="1"/>
</dbReference>
<dbReference type="SMART" id="SM00387">
    <property type="entry name" value="HATPase_c"/>
    <property type="match status" value="1"/>
</dbReference>
<dbReference type="PRINTS" id="PR00344">
    <property type="entry name" value="BCTRLSENSOR"/>
</dbReference>
<dbReference type="STRING" id="32019.ERS672215_01229"/>
<dbReference type="InterPro" id="IPR004358">
    <property type="entry name" value="Sig_transdc_His_kin-like_C"/>
</dbReference>
<evidence type="ECO:0000313" key="9">
    <source>
        <dbReference type="EMBL" id="CUU85420.1"/>
    </source>
</evidence>
<dbReference type="InterPro" id="IPR003661">
    <property type="entry name" value="HisK_dim/P_dom"/>
</dbReference>
<dbReference type="GO" id="GO:0000155">
    <property type="term" value="F:phosphorelay sensor kinase activity"/>
    <property type="evidence" value="ECO:0007669"/>
    <property type="project" value="InterPro"/>
</dbReference>
<keyword evidence="3" id="KW-0597">Phosphoprotein</keyword>
<comment type="catalytic activity">
    <reaction evidence="1">
        <text>ATP + protein L-histidine = ADP + protein N-phospho-L-histidine.</text>
        <dbReference type="EC" id="2.7.13.3"/>
    </reaction>
</comment>
<name>A0A0S4SG06_CAMHY</name>
<keyword evidence="4 9" id="KW-0808">Transferase</keyword>
<evidence type="ECO:0000259" key="8">
    <source>
        <dbReference type="PROSITE" id="PS50109"/>
    </source>
</evidence>
<dbReference type="Gene3D" id="3.30.565.10">
    <property type="entry name" value="Histidine kinase-like ATPase, C-terminal domain"/>
    <property type="match status" value="1"/>
</dbReference>
<keyword evidence="6" id="KW-0902">Two-component regulatory system</keyword>
<feature type="transmembrane region" description="Helical" evidence="7">
    <location>
        <begin position="6"/>
        <end position="27"/>
    </location>
</feature>
<evidence type="ECO:0000256" key="6">
    <source>
        <dbReference type="ARBA" id="ARBA00023012"/>
    </source>
</evidence>
<dbReference type="EC" id="2.7.13.3" evidence="2"/>
<proteinExistence type="predicted"/>
<organism evidence="9 10">
    <name type="scientific">Campylobacter hyointestinalis subsp. hyointestinalis</name>
    <dbReference type="NCBI Taxonomy" id="91352"/>
    <lineage>
        <taxon>Bacteria</taxon>
        <taxon>Pseudomonadati</taxon>
        <taxon>Campylobacterota</taxon>
        <taxon>Epsilonproteobacteria</taxon>
        <taxon>Campylobacterales</taxon>
        <taxon>Campylobacteraceae</taxon>
        <taxon>Campylobacter</taxon>
    </lineage>
</organism>
<keyword evidence="10" id="KW-1185">Reference proteome</keyword>
<dbReference type="SUPFAM" id="SSF47384">
    <property type="entry name" value="Homodimeric domain of signal transducing histidine kinase"/>
    <property type="match status" value="1"/>
</dbReference>
<dbReference type="CDD" id="cd00082">
    <property type="entry name" value="HisKA"/>
    <property type="match status" value="1"/>
</dbReference>
<protein>
    <recommendedName>
        <fullName evidence="2">histidine kinase</fullName>
        <ecNumber evidence="2">2.7.13.3</ecNumber>
    </recommendedName>
</protein>
<keyword evidence="7" id="KW-0472">Membrane</keyword>
<dbReference type="InterPro" id="IPR005467">
    <property type="entry name" value="His_kinase_dom"/>
</dbReference>
<keyword evidence="5" id="KW-0418">Kinase</keyword>
<keyword evidence="7" id="KW-0812">Transmembrane</keyword>
<evidence type="ECO:0000313" key="10">
    <source>
        <dbReference type="Proteomes" id="UP000052237"/>
    </source>
</evidence>
<dbReference type="InterPro" id="IPR036890">
    <property type="entry name" value="HATPase_C_sf"/>
</dbReference>
<dbReference type="Pfam" id="PF02518">
    <property type="entry name" value="HATPase_c"/>
    <property type="match status" value="1"/>
</dbReference>
<dbReference type="PANTHER" id="PTHR45453">
    <property type="entry name" value="PHOSPHATE REGULON SENSOR PROTEIN PHOR"/>
    <property type="match status" value="1"/>
</dbReference>
<evidence type="ECO:0000256" key="5">
    <source>
        <dbReference type="ARBA" id="ARBA00022777"/>
    </source>
</evidence>
<evidence type="ECO:0000256" key="4">
    <source>
        <dbReference type="ARBA" id="ARBA00022679"/>
    </source>
</evidence>
<feature type="domain" description="Histidine kinase" evidence="8">
    <location>
        <begin position="167"/>
        <end position="368"/>
    </location>
</feature>